<accession>A0A445CJ46</accession>
<comment type="caution">
    <text evidence="1">The sequence shown here is derived from an EMBL/GenBank/DDBJ whole genome shotgun (WGS) entry which is preliminary data.</text>
</comment>
<gene>
    <name evidence="1" type="ORF">Ahy_A06g025982</name>
</gene>
<dbReference type="Gene3D" id="3.40.395.10">
    <property type="entry name" value="Adenoviral Proteinase, Chain A"/>
    <property type="match status" value="1"/>
</dbReference>
<evidence type="ECO:0000313" key="1">
    <source>
        <dbReference type="EMBL" id="RYR50938.1"/>
    </source>
</evidence>
<proteinExistence type="predicted"/>
<dbReference type="Proteomes" id="UP000289738">
    <property type="component" value="Chromosome A06"/>
</dbReference>
<organism evidence="1 2">
    <name type="scientific">Arachis hypogaea</name>
    <name type="common">Peanut</name>
    <dbReference type="NCBI Taxonomy" id="3818"/>
    <lineage>
        <taxon>Eukaryota</taxon>
        <taxon>Viridiplantae</taxon>
        <taxon>Streptophyta</taxon>
        <taxon>Embryophyta</taxon>
        <taxon>Tracheophyta</taxon>
        <taxon>Spermatophyta</taxon>
        <taxon>Magnoliopsida</taxon>
        <taxon>eudicotyledons</taxon>
        <taxon>Gunneridae</taxon>
        <taxon>Pentapetalae</taxon>
        <taxon>rosids</taxon>
        <taxon>fabids</taxon>
        <taxon>Fabales</taxon>
        <taxon>Fabaceae</taxon>
        <taxon>Papilionoideae</taxon>
        <taxon>50 kb inversion clade</taxon>
        <taxon>dalbergioids sensu lato</taxon>
        <taxon>Dalbergieae</taxon>
        <taxon>Pterocarpus clade</taxon>
        <taxon>Arachis</taxon>
    </lineage>
</organism>
<sequence>MTVTQPSQPSQPTVLQLEILAEAVVDAAVMAAMKFAEATSAEPSFTSTKFYKTLEKEKEIMEELKEKCYHWMTYVKETKDSTNEYDPIFVLKHQANFEAVRHHFMSLIPEQHVESTVVNAHCMILNDIKCPLLRKIYCVPTDIVMFMLGTHGQKYIDPKTKKAYRMDVEKYDHYCQFLDKRKLASHPFLFVPICNGGNWWLWIVDVRKKAFYGLIVSQMRVYARVEPLM</sequence>
<reference evidence="1 2" key="1">
    <citation type="submission" date="2019-01" db="EMBL/GenBank/DDBJ databases">
        <title>Sequencing of cultivated peanut Arachis hypogaea provides insights into genome evolution and oil improvement.</title>
        <authorList>
            <person name="Chen X."/>
        </authorList>
    </citation>
    <scope>NUCLEOTIDE SEQUENCE [LARGE SCALE GENOMIC DNA]</scope>
    <source>
        <strain evidence="2">cv. Fuhuasheng</strain>
        <tissue evidence="1">Leaves</tissue>
    </source>
</reference>
<evidence type="ECO:0000313" key="2">
    <source>
        <dbReference type="Proteomes" id="UP000289738"/>
    </source>
</evidence>
<dbReference type="InterPro" id="IPR038765">
    <property type="entry name" value="Papain-like_cys_pep_sf"/>
</dbReference>
<protein>
    <recommendedName>
        <fullName evidence="3">Ubiquitin-like protease family profile domain-containing protein</fullName>
    </recommendedName>
</protein>
<keyword evidence="2" id="KW-1185">Reference proteome</keyword>
<dbReference type="AlphaFoldDB" id="A0A445CJ46"/>
<evidence type="ECO:0008006" key="3">
    <source>
        <dbReference type="Google" id="ProtNLM"/>
    </source>
</evidence>
<dbReference type="SUPFAM" id="SSF54001">
    <property type="entry name" value="Cysteine proteinases"/>
    <property type="match status" value="1"/>
</dbReference>
<name>A0A445CJ46_ARAHY</name>
<dbReference type="EMBL" id="SDMP01000006">
    <property type="protein sequence ID" value="RYR50938.1"/>
    <property type="molecule type" value="Genomic_DNA"/>
</dbReference>